<dbReference type="GO" id="GO:0006260">
    <property type="term" value="P:DNA replication"/>
    <property type="evidence" value="ECO:0007669"/>
    <property type="project" value="UniProtKB-KW"/>
</dbReference>
<comment type="similarity">
    <text evidence="2">Belongs to the phage GPA family.</text>
</comment>
<keyword evidence="10" id="KW-1185">Reference proteome</keyword>
<dbReference type="RefSeq" id="WP_189608354.1">
    <property type="nucleotide sequence ID" value="NZ_BMXR01000004.1"/>
</dbReference>
<organism evidence="9 10">
    <name type="scientific">Saccharospirillum salsuginis</name>
    <dbReference type="NCBI Taxonomy" id="418750"/>
    <lineage>
        <taxon>Bacteria</taxon>
        <taxon>Pseudomonadati</taxon>
        <taxon>Pseudomonadota</taxon>
        <taxon>Gammaproteobacteria</taxon>
        <taxon>Oceanospirillales</taxon>
        <taxon>Saccharospirillaceae</taxon>
        <taxon>Saccharospirillum</taxon>
    </lineage>
</organism>
<evidence type="ECO:0000313" key="10">
    <source>
        <dbReference type="Proteomes" id="UP000626148"/>
    </source>
</evidence>
<name>A0A918N7X8_9GAMM</name>
<reference evidence="9" key="1">
    <citation type="journal article" date="2014" name="Int. J. Syst. Evol. Microbiol.">
        <title>Complete genome sequence of Corynebacterium casei LMG S-19264T (=DSM 44701T), isolated from a smear-ripened cheese.</title>
        <authorList>
            <consortium name="US DOE Joint Genome Institute (JGI-PGF)"/>
            <person name="Walter F."/>
            <person name="Albersmeier A."/>
            <person name="Kalinowski J."/>
            <person name="Ruckert C."/>
        </authorList>
    </citation>
    <scope>NUCLEOTIDE SEQUENCE</scope>
    <source>
        <strain evidence="9">KCTC 22169</strain>
    </source>
</reference>
<dbReference type="AlphaFoldDB" id="A0A918N7X8"/>
<keyword evidence="5" id="KW-0255">Endonuclease</keyword>
<evidence type="ECO:0000256" key="6">
    <source>
        <dbReference type="ARBA" id="ARBA00022801"/>
    </source>
</evidence>
<evidence type="ECO:0000256" key="5">
    <source>
        <dbReference type="ARBA" id="ARBA00022759"/>
    </source>
</evidence>
<dbReference type="GO" id="GO:0016787">
    <property type="term" value="F:hydrolase activity"/>
    <property type="evidence" value="ECO:0007669"/>
    <property type="project" value="UniProtKB-KW"/>
</dbReference>
<evidence type="ECO:0000256" key="4">
    <source>
        <dbReference type="ARBA" id="ARBA00022722"/>
    </source>
</evidence>
<accession>A0A918N7X8</accession>
<evidence type="ECO:0000256" key="3">
    <source>
        <dbReference type="ARBA" id="ARBA00022705"/>
    </source>
</evidence>
<evidence type="ECO:0000256" key="1">
    <source>
        <dbReference type="ARBA" id="ARBA00003293"/>
    </source>
</evidence>
<dbReference type="EMBL" id="BMXR01000004">
    <property type="protein sequence ID" value="GGX52257.1"/>
    <property type="molecule type" value="Genomic_DNA"/>
</dbReference>
<keyword evidence="3" id="KW-0235">DNA replication</keyword>
<keyword evidence="6" id="KW-0378">Hydrolase</keyword>
<dbReference type="Pfam" id="PF05840">
    <property type="entry name" value="Phage_GPA"/>
    <property type="match status" value="1"/>
</dbReference>
<evidence type="ECO:0000256" key="7">
    <source>
        <dbReference type="SAM" id="MobiDB-lite"/>
    </source>
</evidence>
<dbReference type="InterPro" id="IPR008766">
    <property type="entry name" value="Replication_gene_A-like"/>
</dbReference>
<comment type="caution">
    <text evidence="9">The sequence shown here is derived from an EMBL/GenBank/DDBJ whole genome shotgun (WGS) entry which is preliminary data.</text>
</comment>
<dbReference type="GO" id="GO:0004519">
    <property type="term" value="F:endonuclease activity"/>
    <property type="evidence" value="ECO:0007669"/>
    <property type="project" value="UniProtKB-KW"/>
</dbReference>
<reference evidence="9" key="2">
    <citation type="submission" date="2020-09" db="EMBL/GenBank/DDBJ databases">
        <authorList>
            <person name="Sun Q."/>
            <person name="Kim S."/>
        </authorList>
    </citation>
    <scope>NUCLEOTIDE SEQUENCE</scope>
    <source>
        <strain evidence="9">KCTC 22169</strain>
    </source>
</reference>
<protein>
    <recommendedName>
        <fullName evidence="8">Replication gene A protein-like domain-containing protein</fullName>
    </recommendedName>
</protein>
<comment type="function">
    <text evidence="1">Possible endonuclease which induces a single-strand cut and initiates DNA replication.</text>
</comment>
<keyword evidence="4" id="KW-0540">Nuclease</keyword>
<gene>
    <name evidence="9" type="ORF">GCM10007392_19480</name>
</gene>
<dbReference type="Proteomes" id="UP000626148">
    <property type="component" value="Unassembled WGS sequence"/>
</dbReference>
<evidence type="ECO:0000256" key="2">
    <source>
        <dbReference type="ARBA" id="ARBA00009260"/>
    </source>
</evidence>
<evidence type="ECO:0000313" key="9">
    <source>
        <dbReference type="EMBL" id="GGX52257.1"/>
    </source>
</evidence>
<feature type="domain" description="Replication gene A protein-like" evidence="8">
    <location>
        <begin position="152"/>
        <end position="444"/>
    </location>
</feature>
<sequence length="676" mass="75993">MKRHEIDNWRFRAGCRAALGPIKPKGLPVNDYGQNVALRRMRDTAQAMGERAAFGRLPWDADDIEAGDYTTQQAEQVEGILAQYGATLPPVDNNPWPMWFGRLCHDMGKLNPRAFWAWWHIEPRAEVRAKLDEHGIEVDGLGELDPPASALVALQKIINPKWWARQWRKFQARRVDEIARALGQVRKGLAPYCADATLSTWRKQQAANRAMLAATDAVSDQHGEAVEVPLADLVEASLANPAIRRAELMTRLRGFEIHARDLGYKAEFWTMTAPSRYHPAKTVYPKKGGKIQAINRAWVEAGRPTVREAQAYLCDTWQRIRAKFKREGLDLFGFRIAEPHGDGCPHWHLVVFVQSDAASAYPEKGEPTPAGVQWFNRGKRRPVLLGQAAQIARHYALEDNPDEPGAKQARFDCEPIKTGINPETGEPYSAAGYVAKYIAKNLDGKFTKPGTDEPTPRDGLAVDYTGGGTVADNAERVRAWSSTHGVRQFQQFGGPPVGIWRELRRLFNIETAPDLVLQGLFEQTEQEDKAEAWAAYCALWRSERVQIRLDERQREEVKEWFSVSPVTGEILKHPETRREPCRGRYGLPVVAVDGISINGRRYQTRPFYWELRRRPPGPPSPESPPDWGRLLTGPAKPVTPWTCVNNCTDAGGPIPGITKPKIETAGDLQKWIDTTP</sequence>
<proteinExistence type="inferred from homology"/>
<feature type="region of interest" description="Disordered" evidence="7">
    <location>
        <begin position="611"/>
        <end position="632"/>
    </location>
</feature>
<evidence type="ECO:0000259" key="8">
    <source>
        <dbReference type="Pfam" id="PF05840"/>
    </source>
</evidence>